<evidence type="ECO:0000259" key="11">
    <source>
        <dbReference type="PROSITE" id="PS50016"/>
    </source>
</evidence>
<dbReference type="InterPro" id="IPR013083">
    <property type="entry name" value="Znf_RING/FYVE/PHD"/>
</dbReference>
<name>A0A0N4VQF4_ENTVE</name>
<evidence type="ECO:0000256" key="5">
    <source>
        <dbReference type="ARBA" id="ARBA00022833"/>
    </source>
</evidence>
<organism evidence="14">
    <name type="scientific">Enterobius vermicularis</name>
    <name type="common">Human pinworm</name>
    <dbReference type="NCBI Taxonomy" id="51028"/>
    <lineage>
        <taxon>Eukaryota</taxon>
        <taxon>Metazoa</taxon>
        <taxon>Ecdysozoa</taxon>
        <taxon>Nematoda</taxon>
        <taxon>Chromadorea</taxon>
        <taxon>Rhabditida</taxon>
        <taxon>Spirurina</taxon>
        <taxon>Oxyuridomorpha</taxon>
        <taxon>Oxyuroidea</taxon>
        <taxon>Oxyuridae</taxon>
        <taxon>Enterobius</taxon>
    </lineage>
</organism>
<evidence type="ECO:0000313" key="13">
    <source>
        <dbReference type="Proteomes" id="UP000274131"/>
    </source>
</evidence>
<dbReference type="PROSITE" id="PS50016">
    <property type="entry name" value="ZF_PHD_2"/>
    <property type="match status" value="2"/>
</dbReference>
<keyword evidence="2" id="KW-0479">Metal-binding</keyword>
<evidence type="ECO:0000313" key="12">
    <source>
        <dbReference type="EMBL" id="VDD97649.1"/>
    </source>
</evidence>
<evidence type="ECO:0000256" key="8">
    <source>
        <dbReference type="ARBA" id="ARBA00023242"/>
    </source>
</evidence>
<evidence type="ECO:0000256" key="6">
    <source>
        <dbReference type="ARBA" id="ARBA00023015"/>
    </source>
</evidence>
<dbReference type="GO" id="GO:0045944">
    <property type="term" value="P:positive regulation of transcription by RNA polymerase II"/>
    <property type="evidence" value="ECO:0007669"/>
    <property type="project" value="TreeGrafter"/>
</dbReference>
<feature type="compositionally biased region" description="Gly residues" evidence="10">
    <location>
        <begin position="384"/>
        <end position="394"/>
    </location>
</feature>
<evidence type="ECO:0000256" key="10">
    <source>
        <dbReference type="SAM" id="MobiDB-lite"/>
    </source>
</evidence>
<keyword evidence="13" id="KW-1185">Reference proteome</keyword>
<sequence>MGRGKLKSRYPGSAGDLTETPSAYRGKRGRGGYKGTRGRPGRGGKTYPVLAALSAAQSATPPNDVDQESSGTDEGRHRDENDYIRTVVVTSEKHSYFGQVSVCLICGSVGKDAEGTMISCATCAQSYHTFCVGLHDKLNPTIVKRGWRCLDCTVCEGCGEGRDESKLLLCDECDVSCHIYCLNPKLEEIPKGPWRCKWYSLVGLVPHYSRLCSTCRRCSQQISNGVDVSRMEGLCDTCFSLKKCAKCHHIYEVGDHIIKCQHCNRWLHGKCEDLYGEDMLESASENGFRCSLCRPQGNMPLSDSANLVYDFVAINKCATEVLHSRNVPLHRPHSVSSDPITDGGVQQYTGRTHSFDGFAFFFVQNNGYDDEEIENAGANANSGRGRGGRGGGPGRRTLRLGIGGFFVKTPRHRLLAAEEDGNVEEDSVLGQKPKLKRPRKPRRSQLEDNYPPSIQEAFFGLKPIEGRNLLEVTVKEPSLHSEYTKASVSSEASRELHELSESGTEALRDGENFLGDLMDTDLL</sequence>
<dbReference type="PANTHER" id="PTHR45888">
    <property type="entry name" value="HL01030P-RELATED"/>
    <property type="match status" value="1"/>
</dbReference>
<dbReference type="GO" id="GO:0003713">
    <property type="term" value="F:transcription coactivator activity"/>
    <property type="evidence" value="ECO:0007669"/>
    <property type="project" value="TreeGrafter"/>
</dbReference>
<evidence type="ECO:0000256" key="2">
    <source>
        <dbReference type="ARBA" id="ARBA00022723"/>
    </source>
</evidence>
<dbReference type="InterPro" id="IPR001965">
    <property type="entry name" value="Znf_PHD"/>
</dbReference>
<feature type="region of interest" description="Disordered" evidence="10">
    <location>
        <begin position="418"/>
        <end position="450"/>
    </location>
</feature>
<dbReference type="PANTHER" id="PTHR45888:SF6">
    <property type="entry name" value="HL01030P-RELATED"/>
    <property type="match status" value="1"/>
</dbReference>
<feature type="compositionally biased region" description="Basic residues" evidence="10">
    <location>
        <begin position="25"/>
        <end position="42"/>
    </location>
</feature>
<feature type="compositionally biased region" description="Basic and acidic residues" evidence="10">
    <location>
        <begin position="492"/>
        <end position="505"/>
    </location>
</feature>
<evidence type="ECO:0000256" key="9">
    <source>
        <dbReference type="PROSITE-ProRule" id="PRU00146"/>
    </source>
</evidence>
<dbReference type="AlphaFoldDB" id="A0A0N4VQF4"/>
<evidence type="ECO:0000313" key="14">
    <source>
        <dbReference type="WBParaSite" id="EVEC_0001325301-mRNA-1"/>
    </source>
</evidence>
<feature type="compositionally biased region" description="Acidic residues" evidence="10">
    <location>
        <begin position="418"/>
        <end position="427"/>
    </location>
</feature>
<keyword evidence="3" id="KW-0677">Repeat</keyword>
<protein>
    <submittedName>
        <fullName evidence="14">Histone-lysine N-methyltransferase</fullName>
    </submittedName>
</protein>
<feature type="region of interest" description="Disordered" evidence="10">
    <location>
        <begin position="375"/>
        <end position="394"/>
    </location>
</feature>
<keyword evidence="4 9" id="KW-0863">Zinc-finger</keyword>
<evidence type="ECO:0000256" key="3">
    <source>
        <dbReference type="ARBA" id="ARBA00022737"/>
    </source>
</evidence>
<dbReference type="CDD" id="cd15514">
    <property type="entry name" value="PHD6_KMT2C_like"/>
    <property type="match status" value="1"/>
</dbReference>
<gene>
    <name evidence="12" type="ORF">EVEC_LOCUS12400</name>
</gene>
<feature type="compositionally biased region" description="Basic and acidic residues" evidence="10">
    <location>
        <begin position="73"/>
        <end position="82"/>
    </location>
</feature>
<feature type="domain" description="PHD-type" evidence="11">
    <location>
        <begin position="241"/>
        <end position="296"/>
    </location>
</feature>
<dbReference type="STRING" id="51028.A0A0N4VQF4"/>
<comment type="subcellular location">
    <subcellularLocation>
        <location evidence="1">Nucleus</location>
    </subcellularLocation>
</comment>
<keyword evidence="6" id="KW-0805">Transcription regulation</keyword>
<evidence type="ECO:0000256" key="7">
    <source>
        <dbReference type="ARBA" id="ARBA00023163"/>
    </source>
</evidence>
<dbReference type="WBParaSite" id="EVEC_0001325301-mRNA-1">
    <property type="protein sequence ID" value="EVEC_0001325301-mRNA-1"/>
    <property type="gene ID" value="EVEC_0001325301"/>
</dbReference>
<evidence type="ECO:0000256" key="1">
    <source>
        <dbReference type="ARBA" id="ARBA00004123"/>
    </source>
</evidence>
<dbReference type="InterPro" id="IPR011011">
    <property type="entry name" value="Znf_FYVE_PHD"/>
</dbReference>
<dbReference type="GO" id="GO:0042800">
    <property type="term" value="F:histone H3K4 methyltransferase activity"/>
    <property type="evidence" value="ECO:0007669"/>
    <property type="project" value="TreeGrafter"/>
</dbReference>
<accession>A0A0N4VQF4</accession>
<reference evidence="12 13" key="2">
    <citation type="submission" date="2018-10" db="EMBL/GenBank/DDBJ databases">
        <authorList>
            <consortium name="Pathogen Informatics"/>
        </authorList>
    </citation>
    <scope>NUCLEOTIDE SEQUENCE [LARGE SCALE GENOMIC DNA]</scope>
</reference>
<dbReference type="SUPFAM" id="SSF57903">
    <property type="entry name" value="FYVE/PHD zinc finger"/>
    <property type="match status" value="3"/>
</dbReference>
<dbReference type="OrthoDB" id="308383at2759"/>
<dbReference type="InterPro" id="IPR019787">
    <property type="entry name" value="Znf_PHD-finger"/>
</dbReference>
<feature type="domain" description="PHD-type" evidence="11">
    <location>
        <begin position="100"/>
        <end position="155"/>
    </location>
</feature>
<dbReference type="EMBL" id="UXUI01014453">
    <property type="protein sequence ID" value="VDD97649.1"/>
    <property type="molecule type" value="Genomic_DNA"/>
</dbReference>
<dbReference type="Gene3D" id="3.30.40.10">
    <property type="entry name" value="Zinc/RING finger domain, C3HC4 (zinc finger)"/>
    <property type="match status" value="3"/>
</dbReference>
<feature type="compositionally biased region" description="Basic residues" evidence="10">
    <location>
        <begin position="433"/>
        <end position="443"/>
    </location>
</feature>
<dbReference type="GO" id="GO:0044666">
    <property type="term" value="C:MLL3/4 complex"/>
    <property type="evidence" value="ECO:0007669"/>
    <property type="project" value="TreeGrafter"/>
</dbReference>
<evidence type="ECO:0000256" key="4">
    <source>
        <dbReference type="ARBA" id="ARBA00022771"/>
    </source>
</evidence>
<dbReference type="GO" id="GO:0008270">
    <property type="term" value="F:zinc ion binding"/>
    <property type="evidence" value="ECO:0007669"/>
    <property type="project" value="UniProtKB-KW"/>
</dbReference>
<dbReference type="Pfam" id="PF00628">
    <property type="entry name" value="PHD"/>
    <property type="match status" value="2"/>
</dbReference>
<dbReference type="SMART" id="SM00249">
    <property type="entry name" value="PHD"/>
    <property type="match status" value="3"/>
</dbReference>
<reference evidence="14" key="1">
    <citation type="submission" date="2017-02" db="UniProtKB">
        <authorList>
            <consortium name="WormBaseParasite"/>
        </authorList>
    </citation>
    <scope>IDENTIFICATION</scope>
</reference>
<proteinExistence type="predicted"/>
<feature type="region of interest" description="Disordered" evidence="10">
    <location>
        <begin position="1"/>
        <end position="82"/>
    </location>
</feature>
<keyword evidence="8" id="KW-0539">Nucleus</keyword>
<keyword evidence="5" id="KW-0862">Zinc</keyword>
<dbReference type="Proteomes" id="UP000274131">
    <property type="component" value="Unassembled WGS sequence"/>
</dbReference>
<feature type="region of interest" description="Disordered" evidence="10">
    <location>
        <begin position="482"/>
        <end position="505"/>
    </location>
</feature>
<keyword evidence="7" id="KW-0804">Transcription</keyword>